<keyword evidence="2" id="KW-1133">Transmembrane helix</keyword>
<feature type="compositionally biased region" description="Pro residues" evidence="1">
    <location>
        <begin position="57"/>
        <end position="68"/>
    </location>
</feature>
<evidence type="ECO:0000256" key="2">
    <source>
        <dbReference type="SAM" id="Phobius"/>
    </source>
</evidence>
<organism evidence="3 4">
    <name type="scientific">Frankliniella occidentalis</name>
    <name type="common">Western flower thrips</name>
    <name type="synonym">Euthrips occidentalis</name>
    <dbReference type="NCBI Taxonomy" id="133901"/>
    <lineage>
        <taxon>Eukaryota</taxon>
        <taxon>Metazoa</taxon>
        <taxon>Ecdysozoa</taxon>
        <taxon>Arthropoda</taxon>
        <taxon>Hexapoda</taxon>
        <taxon>Insecta</taxon>
        <taxon>Pterygota</taxon>
        <taxon>Neoptera</taxon>
        <taxon>Paraneoptera</taxon>
        <taxon>Thysanoptera</taxon>
        <taxon>Terebrantia</taxon>
        <taxon>Thripoidea</taxon>
        <taxon>Thripidae</taxon>
        <taxon>Frankliniella</taxon>
    </lineage>
</organism>
<feature type="transmembrane region" description="Helical" evidence="2">
    <location>
        <begin position="95"/>
        <end position="112"/>
    </location>
</feature>
<keyword evidence="2" id="KW-0472">Membrane</keyword>
<evidence type="ECO:0000313" key="3">
    <source>
        <dbReference type="Proteomes" id="UP000504606"/>
    </source>
</evidence>
<feature type="non-terminal residue" evidence="4">
    <location>
        <position position="1"/>
    </location>
</feature>
<evidence type="ECO:0000313" key="4">
    <source>
        <dbReference type="RefSeq" id="XP_052132200.1"/>
    </source>
</evidence>
<keyword evidence="2" id="KW-0812">Transmembrane</keyword>
<proteinExistence type="predicted"/>
<feature type="region of interest" description="Disordered" evidence="1">
    <location>
        <begin position="52"/>
        <end position="89"/>
    </location>
</feature>
<keyword evidence="3" id="KW-1185">Reference proteome</keyword>
<dbReference type="RefSeq" id="XP_052132200.1">
    <property type="nucleotide sequence ID" value="XM_052276240.1"/>
</dbReference>
<dbReference type="Proteomes" id="UP000504606">
    <property type="component" value="Unplaced"/>
</dbReference>
<dbReference type="KEGG" id="foc:127751931"/>
<protein>
    <submittedName>
        <fullName evidence="4">Uncharacterized protein LOC127751931</fullName>
    </submittedName>
</protein>
<dbReference type="GeneID" id="127751931"/>
<gene>
    <name evidence="4" type="primary">LOC127751931</name>
</gene>
<feature type="compositionally biased region" description="Low complexity" evidence="1">
    <location>
        <begin position="69"/>
        <end position="84"/>
    </location>
</feature>
<reference evidence="4" key="1">
    <citation type="submission" date="2025-08" db="UniProtKB">
        <authorList>
            <consortium name="RefSeq"/>
        </authorList>
    </citation>
    <scope>IDENTIFICATION</scope>
    <source>
        <tissue evidence="4">Whole organism</tissue>
    </source>
</reference>
<name>A0A9C6XAG2_FRAOC</name>
<sequence length="122" mass="13772">VADGEVRVCLFSAKFHKGVVTSDLRVIRHSDTLKSSLLTTEDVGKFWCRNCRTRQPQEPPKPNNPPPRSSRLSGSSSGNSAQSSTKQNTEGNHRCIYIIFFLFLNTCFSLTYKMNHVMCFRG</sequence>
<accession>A0A9C6XAG2</accession>
<dbReference type="AlphaFoldDB" id="A0A9C6XAG2"/>
<evidence type="ECO:0000256" key="1">
    <source>
        <dbReference type="SAM" id="MobiDB-lite"/>
    </source>
</evidence>